<protein>
    <submittedName>
        <fullName evidence="1">Uncharacterized protein</fullName>
    </submittedName>
</protein>
<accession>A0A0B7B9K1</accession>
<dbReference type="EMBL" id="HACG01043134">
    <property type="protein sequence ID" value="CEK89999.1"/>
    <property type="molecule type" value="Transcribed_RNA"/>
</dbReference>
<dbReference type="AlphaFoldDB" id="A0A0B7B9K1"/>
<reference evidence="1" key="1">
    <citation type="submission" date="2014-12" db="EMBL/GenBank/DDBJ databases">
        <title>Insight into the proteome of Arion vulgaris.</title>
        <authorList>
            <person name="Aradska J."/>
            <person name="Bulat T."/>
            <person name="Smidak R."/>
            <person name="Sarate P."/>
            <person name="Gangsoo J."/>
            <person name="Sialana F."/>
            <person name="Bilban M."/>
            <person name="Lubec G."/>
        </authorList>
    </citation>
    <scope>NUCLEOTIDE SEQUENCE</scope>
    <source>
        <tissue evidence="1">Skin</tissue>
    </source>
</reference>
<evidence type="ECO:0000313" key="1">
    <source>
        <dbReference type="EMBL" id="CEK89999.1"/>
    </source>
</evidence>
<organism evidence="1">
    <name type="scientific">Arion vulgaris</name>
    <dbReference type="NCBI Taxonomy" id="1028688"/>
    <lineage>
        <taxon>Eukaryota</taxon>
        <taxon>Metazoa</taxon>
        <taxon>Spiralia</taxon>
        <taxon>Lophotrochozoa</taxon>
        <taxon>Mollusca</taxon>
        <taxon>Gastropoda</taxon>
        <taxon>Heterobranchia</taxon>
        <taxon>Euthyneura</taxon>
        <taxon>Panpulmonata</taxon>
        <taxon>Eupulmonata</taxon>
        <taxon>Stylommatophora</taxon>
        <taxon>Helicina</taxon>
        <taxon>Arionoidea</taxon>
        <taxon>Arionidae</taxon>
        <taxon>Arion</taxon>
    </lineage>
</organism>
<sequence length="127" mass="14309">MESHLMGKLSNVVADCAAFDRSLCLKHIEQMTLCCKCGLTVMVVSHLELQLLVILLQQLVMCMVDYITSTRYTFIVKMIICCLGYVDVCENERTDRLASVAGKMMGETLKLILNLSSDFRSQELHVV</sequence>
<name>A0A0B7B9K1_9EUPU</name>
<proteinExistence type="predicted"/>
<gene>
    <name evidence="1" type="primary">ORF174078</name>
</gene>